<dbReference type="AlphaFoldDB" id="A0A415TRV0"/>
<sequence>MIDYKKAFVDTAPFIYFIEKDENNPQYYDKVKKFFSNGYEADKKFVTSVITMEEYFVFPYRNKLYSFIDMFDRLVETTNMEIVEVNQEIAKKVAQIRAEYKGFKAMDAIQLAVACLTKCDLFLTNDKQLRQFKEIKCITVDELE</sequence>
<dbReference type="InterPro" id="IPR029060">
    <property type="entry name" value="PIN-like_dom_sf"/>
</dbReference>
<dbReference type="Proteomes" id="UP000283586">
    <property type="component" value="Unassembled WGS sequence"/>
</dbReference>
<evidence type="ECO:0000313" key="2">
    <source>
        <dbReference type="EMBL" id="RHN06122.1"/>
    </source>
</evidence>
<accession>A0A415TRV0</accession>
<dbReference type="Gene3D" id="3.40.50.1010">
    <property type="entry name" value="5'-nuclease"/>
    <property type="match status" value="1"/>
</dbReference>
<name>A0A415TRV0_9FIRM</name>
<feature type="domain" description="PIN" evidence="1">
    <location>
        <begin position="8"/>
        <end position="133"/>
    </location>
</feature>
<reference evidence="2 3" key="1">
    <citation type="submission" date="2018-08" db="EMBL/GenBank/DDBJ databases">
        <title>A genome reference for cultivated species of the human gut microbiota.</title>
        <authorList>
            <person name="Zou Y."/>
            <person name="Xue W."/>
            <person name="Luo G."/>
        </authorList>
    </citation>
    <scope>NUCLEOTIDE SEQUENCE [LARGE SCALE GENOMIC DNA]</scope>
    <source>
        <strain evidence="2 3">AF31-21AC</strain>
    </source>
</reference>
<evidence type="ECO:0000313" key="3">
    <source>
        <dbReference type="Proteomes" id="UP000283586"/>
    </source>
</evidence>
<organism evidence="2 3">
    <name type="scientific">Roseburia intestinalis</name>
    <dbReference type="NCBI Taxonomy" id="166486"/>
    <lineage>
        <taxon>Bacteria</taxon>
        <taxon>Bacillati</taxon>
        <taxon>Bacillota</taxon>
        <taxon>Clostridia</taxon>
        <taxon>Lachnospirales</taxon>
        <taxon>Lachnospiraceae</taxon>
        <taxon>Roseburia</taxon>
    </lineage>
</organism>
<dbReference type="RefSeq" id="WP_118489058.1">
    <property type="nucleotide sequence ID" value="NZ_QRQN01000017.1"/>
</dbReference>
<dbReference type="SUPFAM" id="SSF88723">
    <property type="entry name" value="PIN domain-like"/>
    <property type="match status" value="1"/>
</dbReference>
<dbReference type="Pfam" id="PF01850">
    <property type="entry name" value="PIN"/>
    <property type="match status" value="1"/>
</dbReference>
<protein>
    <submittedName>
        <fullName evidence="2">PIN domain-containing protein</fullName>
    </submittedName>
</protein>
<comment type="caution">
    <text evidence="2">The sequence shown here is derived from an EMBL/GenBank/DDBJ whole genome shotgun (WGS) entry which is preliminary data.</text>
</comment>
<proteinExistence type="predicted"/>
<dbReference type="EMBL" id="QRQN01000017">
    <property type="protein sequence ID" value="RHN06122.1"/>
    <property type="molecule type" value="Genomic_DNA"/>
</dbReference>
<gene>
    <name evidence="2" type="ORF">DWZ31_13810</name>
</gene>
<evidence type="ECO:0000259" key="1">
    <source>
        <dbReference type="Pfam" id="PF01850"/>
    </source>
</evidence>
<dbReference type="InterPro" id="IPR002716">
    <property type="entry name" value="PIN_dom"/>
</dbReference>